<feature type="transmembrane region" description="Helical" evidence="7">
    <location>
        <begin position="287"/>
        <end position="304"/>
    </location>
</feature>
<feature type="transmembrane region" description="Helical" evidence="7">
    <location>
        <begin position="58"/>
        <end position="82"/>
    </location>
</feature>
<accession>A0ABQ4BQN9</accession>
<evidence type="ECO:0000256" key="5">
    <source>
        <dbReference type="ARBA" id="ARBA00023136"/>
    </source>
</evidence>
<proteinExistence type="predicted"/>
<comment type="subcellular location">
    <subcellularLocation>
        <location evidence="1">Cell membrane</location>
        <topology evidence="1">Multi-pass membrane protein</topology>
    </subcellularLocation>
</comment>
<keyword evidence="3 7" id="KW-0812">Transmembrane</keyword>
<organism evidence="8 9">
    <name type="scientific">Actinoplanes palleronii</name>
    <dbReference type="NCBI Taxonomy" id="113570"/>
    <lineage>
        <taxon>Bacteria</taxon>
        <taxon>Bacillati</taxon>
        <taxon>Actinomycetota</taxon>
        <taxon>Actinomycetes</taxon>
        <taxon>Micromonosporales</taxon>
        <taxon>Micromonosporaceae</taxon>
        <taxon>Actinoplanes</taxon>
    </lineage>
</organism>
<dbReference type="Proteomes" id="UP000624709">
    <property type="component" value="Unassembled WGS sequence"/>
</dbReference>
<feature type="transmembrane region" description="Helical" evidence="7">
    <location>
        <begin position="255"/>
        <end position="275"/>
    </location>
</feature>
<reference evidence="8 9" key="1">
    <citation type="submission" date="2021-01" db="EMBL/GenBank/DDBJ databases">
        <title>Whole genome shotgun sequence of Actinoplanes palleronii NBRC 14916.</title>
        <authorList>
            <person name="Komaki H."/>
            <person name="Tamura T."/>
        </authorList>
    </citation>
    <scope>NUCLEOTIDE SEQUENCE [LARGE SCALE GENOMIC DNA]</scope>
    <source>
        <strain evidence="8 9">NBRC 14916</strain>
    </source>
</reference>
<keyword evidence="2" id="KW-1003">Cell membrane</keyword>
<evidence type="ECO:0000256" key="1">
    <source>
        <dbReference type="ARBA" id="ARBA00004651"/>
    </source>
</evidence>
<protein>
    <submittedName>
        <fullName evidence="8">Membrane protein</fullName>
    </submittedName>
</protein>
<feature type="transmembrane region" description="Helical" evidence="7">
    <location>
        <begin position="180"/>
        <end position="199"/>
    </location>
</feature>
<name>A0ABQ4BQN9_9ACTN</name>
<evidence type="ECO:0000256" key="4">
    <source>
        <dbReference type="ARBA" id="ARBA00022989"/>
    </source>
</evidence>
<comment type="caution">
    <text evidence="8">The sequence shown here is derived from an EMBL/GenBank/DDBJ whole genome shotgun (WGS) entry which is preliminary data.</text>
</comment>
<keyword evidence="9" id="KW-1185">Reference proteome</keyword>
<dbReference type="SUPFAM" id="SSF103473">
    <property type="entry name" value="MFS general substrate transporter"/>
    <property type="match status" value="1"/>
</dbReference>
<dbReference type="Gene3D" id="1.20.1250.20">
    <property type="entry name" value="MFS general substrate transporter like domains"/>
    <property type="match status" value="1"/>
</dbReference>
<feature type="transmembrane region" description="Helical" evidence="7">
    <location>
        <begin position="230"/>
        <end position="249"/>
    </location>
</feature>
<feature type="transmembrane region" description="Helical" evidence="7">
    <location>
        <begin position="152"/>
        <end position="174"/>
    </location>
</feature>
<evidence type="ECO:0000256" key="6">
    <source>
        <dbReference type="SAM" id="MobiDB-lite"/>
    </source>
</evidence>
<keyword evidence="4 7" id="KW-1133">Transmembrane helix</keyword>
<evidence type="ECO:0000313" key="9">
    <source>
        <dbReference type="Proteomes" id="UP000624709"/>
    </source>
</evidence>
<dbReference type="PANTHER" id="PTHR23513">
    <property type="entry name" value="INTEGRAL MEMBRANE EFFLUX PROTEIN-RELATED"/>
    <property type="match status" value="1"/>
</dbReference>
<feature type="transmembrane region" description="Helical" evidence="7">
    <location>
        <begin position="113"/>
        <end position="132"/>
    </location>
</feature>
<keyword evidence="5 7" id="KW-0472">Membrane</keyword>
<gene>
    <name evidence="8" type="ORF">Apa02nite_090880</name>
</gene>
<feature type="region of interest" description="Disordered" evidence="6">
    <location>
        <begin position="394"/>
        <end position="421"/>
    </location>
</feature>
<evidence type="ECO:0000256" key="7">
    <source>
        <dbReference type="SAM" id="Phobius"/>
    </source>
</evidence>
<evidence type="ECO:0000313" key="8">
    <source>
        <dbReference type="EMBL" id="GIE72980.1"/>
    </source>
</evidence>
<evidence type="ECO:0000256" key="2">
    <source>
        <dbReference type="ARBA" id="ARBA00022475"/>
    </source>
</evidence>
<dbReference type="PANTHER" id="PTHR23513:SF11">
    <property type="entry name" value="STAPHYLOFERRIN A TRANSPORTER"/>
    <property type="match status" value="1"/>
</dbReference>
<dbReference type="InterPro" id="IPR036259">
    <property type="entry name" value="MFS_trans_sf"/>
</dbReference>
<sequence length="421" mass="42838">MAAPPGGRRLALVPTYRDCFATPQFTPLFVATSANVAAGTLRGLALAVVVYHATASPLLAALSLFGSHFAQVVGAMTLLSAADRVPPRGALVVIHLLTALGSAVLAVPGIPLAAMFVVIGVSGLIGSVHGGVRWGLLGEILPERDYLTGRSVFNMAVGATQIAGFAAGGALIALVGAGDALLAAAGVSLTAALIAGFGLSARPPRATGRASVAATWRVNVELLRSPERRYLYLAAWIPGGLAVGNEALFVPYRPAGASVLFIAGAAGMLAGDATVGRWVPARWRARLLMPLQLLLGVPYLVFALPLTLPAAAVAIAAASAGFAGGLILQQRIVDATPEELRGQALGLHSAGMFTMQAVGASLAGTIAQQLRVSDAIAVMAVLTLTSAVWLTRGRRHRPQPGGARVGSLGAERAVSPHADVL</sequence>
<dbReference type="EMBL" id="BOMS01000162">
    <property type="protein sequence ID" value="GIE72980.1"/>
    <property type="molecule type" value="Genomic_DNA"/>
</dbReference>
<evidence type="ECO:0000256" key="3">
    <source>
        <dbReference type="ARBA" id="ARBA00022692"/>
    </source>
</evidence>
<feature type="transmembrane region" description="Helical" evidence="7">
    <location>
        <begin position="89"/>
        <end position="107"/>
    </location>
</feature>